<dbReference type="GO" id="GO:0071555">
    <property type="term" value="P:cell wall organization"/>
    <property type="evidence" value="ECO:0007669"/>
    <property type="project" value="UniProtKB-KW"/>
</dbReference>
<dbReference type="SUPFAM" id="SSF56059">
    <property type="entry name" value="Glutathione synthetase ATP-binding domain-like"/>
    <property type="match status" value="1"/>
</dbReference>
<dbReference type="Gene3D" id="3.30.1490.20">
    <property type="entry name" value="ATP-grasp fold, A domain"/>
    <property type="match status" value="1"/>
</dbReference>
<keyword evidence="2" id="KW-0436">Ligase</keyword>
<dbReference type="SUPFAM" id="SSF52440">
    <property type="entry name" value="PreATP-grasp domain"/>
    <property type="match status" value="1"/>
</dbReference>
<dbReference type="EMBL" id="CP025015">
    <property type="protein sequence ID" value="AUW47455.1"/>
    <property type="molecule type" value="Genomic_DNA"/>
</dbReference>
<dbReference type="GO" id="GO:0005524">
    <property type="term" value="F:ATP binding"/>
    <property type="evidence" value="ECO:0007669"/>
    <property type="project" value="UniProtKB-UniRule"/>
</dbReference>
<dbReference type="AlphaFoldDB" id="A0A2K9ZGT4"/>
<dbReference type="Gene3D" id="3.30.470.20">
    <property type="entry name" value="ATP-grasp fold, B domain"/>
    <property type="match status" value="1"/>
</dbReference>
<evidence type="ECO:0000256" key="3">
    <source>
        <dbReference type="ARBA" id="ARBA00023316"/>
    </source>
</evidence>
<feature type="domain" description="ATP-grasp" evidence="5">
    <location>
        <begin position="125"/>
        <end position="325"/>
    </location>
</feature>
<evidence type="ECO:0000259" key="5">
    <source>
        <dbReference type="PROSITE" id="PS50975"/>
    </source>
</evidence>
<evidence type="ECO:0000256" key="2">
    <source>
        <dbReference type="ARBA" id="ARBA00022598"/>
    </source>
</evidence>
<comment type="similarity">
    <text evidence="1">Belongs to the D-alanine--D-alanine ligase family.</text>
</comment>
<dbReference type="GO" id="GO:0046872">
    <property type="term" value="F:metal ion binding"/>
    <property type="evidence" value="ECO:0007669"/>
    <property type="project" value="InterPro"/>
</dbReference>
<reference evidence="6 7" key="1">
    <citation type="submission" date="2017-11" db="EMBL/GenBank/DDBJ databases">
        <title>Complete genome of Rhizobium leguminosarum Norway, an ineffective micro-symbiont.</title>
        <authorList>
            <person name="Hoffrichter A."/>
            <person name="Liang J."/>
            <person name="Brachmann A."/>
            <person name="Marin M."/>
        </authorList>
    </citation>
    <scope>NUCLEOTIDE SEQUENCE [LARGE SCALE GENOMIC DNA]</scope>
    <source>
        <strain evidence="6 7">Norway</strain>
        <plasmid evidence="7">Plasmid prln3</plasmid>
    </source>
</reference>
<dbReference type="InterPro" id="IPR011761">
    <property type="entry name" value="ATP-grasp"/>
</dbReference>
<dbReference type="InterPro" id="IPR013815">
    <property type="entry name" value="ATP_grasp_subdomain_1"/>
</dbReference>
<dbReference type="PROSITE" id="PS50975">
    <property type="entry name" value="ATP_GRASP"/>
    <property type="match status" value="1"/>
</dbReference>
<dbReference type="PANTHER" id="PTHR23132">
    <property type="entry name" value="D-ALANINE--D-ALANINE LIGASE"/>
    <property type="match status" value="1"/>
</dbReference>
<evidence type="ECO:0000313" key="6">
    <source>
        <dbReference type="EMBL" id="AUW47455.1"/>
    </source>
</evidence>
<keyword evidence="4" id="KW-0067">ATP-binding</keyword>
<evidence type="ECO:0000256" key="4">
    <source>
        <dbReference type="PROSITE-ProRule" id="PRU00409"/>
    </source>
</evidence>
<dbReference type="RefSeq" id="WP_105009871.1">
    <property type="nucleotide sequence ID" value="NZ_CP025015.1"/>
</dbReference>
<evidence type="ECO:0000256" key="1">
    <source>
        <dbReference type="ARBA" id="ARBA00010871"/>
    </source>
</evidence>
<sequence>MLIAVVCNSEFTGVINRFGQPYPQPPQPWPPEGRIVDNVLAALREGGHETLLCQGNKTLLAVVEQFMPPDPLTGRPSGMVFNLAEGIQGEYRFTHVPGMLEMAGVPYTGSSPLGHGLTDDKVISKMLMRDSGVPTPNFRVMRRGTESTGDLQFPLVVKPRHEDNSFGLRVVHDAAQLRPAIEMIDAQYAQDSLVEEYIEGREINVALLGNEDLEVFPLVEHDLAKLDTKILTWEAKYLTAAQPPKICPAIIGSRLAASLRDISIATFHACQCRDYARVDLRIDRFGKPFVLEINSMPGLSRSSPYVLAAMAAGHSYSSSINGILDVAHKRYFGNGIQ</sequence>
<dbReference type="InterPro" id="IPR016185">
    <property type="entry name" value="PreATP-grasp_dom_sf"/>
</dbReference>
<geneLocation type="plasmid" evidence="7">
    <name>prln3</name>
</geneLocation>
<dbReference type="InterPro" id="IPR011095">
    <property type="entry name" value="Dala_Dala_lig_C"/>
</dbReference>
<dbReference type="PANTHER" id="PTHR23132:SF23">
    <property type="entry name" value="D-ALANINE--D-ALANINE LIGASE B"/>
    <property type="match status" value="1"/>
</dbReference>
<organism evidence="6 7">
    <name type="scientific">Rhizobium leguminosarum</name>
    <dbReference type="NCBI Taxonomy" id="384"/>
    <lineage>
        <taxon>Bacteria</taxon>
        <taxon>Pseudomonadati</taxon>
        <taxon>Pseudomonadota</taxon>
        <taxon>Alphaproteobacteria</taxon>
        <taxon>Hyphomicrobiales</taxon>
        <taxon>Rhizobiaceae</taxon>
        <taxon>Rhizobium/Agrobacterium group</taxon>
        <taxon>Rhizobium</taxon>
    </lineage>
</organism>
<gene>
    <name evidence="6" type="ORF">CUJ84_pRLN3000330</name>
</gene>
<keyword evidence="4" id="KW-0547">Nucleotide-binding</keyword>
<dbReference type="GO" id="GO:0008716">
    <property type="term" value="F:D-alanine-D-alanine ligase activity"/>
    <property type="evidence" value="ECO:0007669"/>
    <property type="project" value="InterPro"/>
</dbReference>
<proteinExistence type="inferred from homology"/>
<dbReference type="Pfam" id="PF07478">
    <property type="entry name" value="Dala_Dala_lig_C"/>
    <property type="match status" value="1"/>
</dbReference>
<protein>
    <recommendedName>
        <fullName evidence="5">ATP-grasp domain-containing protein</fullName>
    </recommendedName>
</protein>
<name>A0A2K9ZGT4_RHILE</name>
<accession>A0A2K9ZGT4</accession>
<keyword evidence="6" id="KW-0614">Plasmid</keyword>
<dbReference type="Proteomes" id="UP000238523">
    <property type="component" value="Plasmid pRLN3"/>
</dbReference>
<keyword evidence="3" id="KW-0961">Cell wall biogenesis/degradation</keyword>
<evidence type="ECO:0000313" key="7">
    <source>
        <dbReference type="Proteomes" id="UP000238523"/>
    </source>
</evidence>